<evidence type="ECO:0000256" key="7">
    <source>
        <dbReference type="ARBA" id="ARBA00022741"/>
    </source>
</evidence>
<evidence type="ECO:0000256" key="4">
    <source>
        <dbReference type="ARBA" id="ARBA00022490"/>
    </source>
</evidence>
<keyword evidence="4 13" id="KW-0963">Cytoplasm</keyword>
<dbReference type="InterPro" id="IPR015273">
    <property type="entry name" value="Cys-tRNA-synt_Ia_DALR"/>
</dbReference>
<dbReference type="SUPFAM" id="SSF52374">
    <property type="entry name" value="Nucleotidylyl transferase"/>
    <property type="match status" value="1"/>
</dbReference>
<keyword evidence="8 13" id="KW-0862">Zinc</keyword>
<dbReference type="EMBL" id="NPEA01000001">
    <property type="protein sequence ID" value="PJZ78981.1"/>
    <property type="molecule type" value="Genomic_DNA"/>
</dbReference>
<comment type="subunit">
    <text evidence="3 13">Monomer.</text>
</comment>
<keyword evidence="11 13" id="KW-0030">Aminoacyl-tRNA synthetase</keyword>
<feature type="binding site" evidence="13">
    <location>
        <position position="241"/>
    </location>
    <ligand>
        <name>Zn(2+)</name>
        <dbReference type="ChEBI" id="CHEBI:29105"/>
    </ligand>
</feature>
<feature type="binding site" evidence="13">
    <location>
        <position position="30"/>
    </location>
    <ligand>
        <name>Zn(2+)</name>
        <dbReference type="ChEBI" id="CHEBI:29105"/>
    </ligand>
</feature>
<dbReference type="RefSeq" id="WP_100766882.1">
    <property type="nucleotide sequence ID" value="NZ_NPEA01000001.1"/>
</dbReference>
<keyword evidence="7 13" id="KW-0547">Nucleotide-binding</keyword>
<dbReference type="InterPro" id="IPR009080">
    <property type="entry name" value="tRNAsynth_Ia_anticodon-bd"/>
</dbReference>
<evidence type="ECO:0000256" key="5">
    <source>
        <dbReference type="ARBA" id="ARBA00022598"/>
    </source>
</evidence>
<feature type="coiled-coil region" evidence="14">
    <location>
        <begin position="412"/>
        <end position="446"/>
    </location>
</feature>
<evidence type="ECO:0000313" key="16">
    <source>
        <dbReference type="EMBL" id="PJZ78981.1"/>
    </source>
</evidence>
<feature type="short sequence motif" description="'KMSKS' region" evidence="13">
    <location>
        <begin position="270"/>
        <end position="274"/>
    </location>
</feature>
<evidence type="ECO:0000256" key="12">
    <source>
        <dbReference type="ARBA" id="ARBA00047398"/>
    </source>
</evidence>
<evidence type="ECO:0000256" key="2">
    <source>
        <dbReference type="ARBA" id="ARBA00005594"/>
    </source>
</evidence>
<evidence type="ECO:0000256" key="3">
    <source>
        <dbReference type="ARBA" id="ARBA00011245"/>
    </source>
</evidence>
<dbReference type="CDD" id="cd00672">
    <property type="entry name" value="CysRS_core"/>
    <property type="match status" value="1"/>
</dbReference>
<dbReference type="PROSITE" id="PS50151">
    <property type="entry name" value="UVR"/>
    <property type="match status" value="1"/>
</dbReference>
<comment type="cofactor">
    <cofactor evidence="13">
        <name>Zn(2+)</name>
        <dbReference type="ChEBI" id="CHEBI:29105"/>
    </cofactor>
    <text evidence="13">Binds 1 zinc ion per subunit.</text>
</comment>
<comment type="catalytic activity">
    <reaction evidence="12 13">
        <text>tRNA(Cys) + L-cysteine + ATP = L-cysteinyl-tRNA(Cys) + AMP + diphosphate</text>
        <dbReference type="Rhea" id="RHEA:17773"/>
        <dbReference type="Rhea" id="RHEA-COMP:9661"/>
        <dbReference type="Rhea" id="RHEA-COMP:9679"/>
        <dbReference type="ChEBI" id="CHEBI:30616"/>
        <dbReference type="ChEBI" id="CHEBI:33019"/>
        <dbReference type="ChEBI" id="CHEBI:35235"/>
        <dbReference type="ChEBI" id="CHEBI:78442"/>
        <dbReference type="ChEBI" id="CHEBI:78517"/>
        <dbReference type="ChEBI" id="CHEBI:456215"/>
        <dbReference type="EC" id="6.1.1.16"/>
    </reaction>
</comment>
<dbReference type="Proteomes" id="UP000231843">
    <property type="component" value="Unassembled WGS sequence"/>
</dbReference>
<comment type="subcellular location">
    <subcellularLocation>
        <location evidence="1 13">Cytoplasm</location>
    </subcellularLocation>
</comment>
<sequence length="471" mass="54518">MKEIRFHNSLSGNKEVFRPEFPDRVRVYSCGPTVYNFAHLGNLRAFLFVDLLRRTLVAFGYKPDMTMNITDIDDKIIRESLAQGKGIREFTEPWVKAFQEDLESLNIQKLEHYPRATDSIPSMVEIIKHLQNQGLVYEKDGSLYYSISKFKNYGKLSKIDVSGMKTGTRYDTDEYEKDDVRDFVLWKFPKQDGEPSWETEIGSGRPGWHLECSAMVRDVYGSGVDIHTGGVDLTFPHHENEIAQSEGAYPEESFVKYWLHSEHLLVNGEKMAKSKGNFFTLRDLVKEGAEPRNIRFLLLSAHYRSKLNFTKERLEEASQSVSKIQNCINRLLEDSPKAEPAFDQDYEMDSNPRLPNEFLGALGDDLNISKFLSLVFELVKDSNHYLDKGKISREGILHRLERFIAIDSILGVLSFERKVEVLDSEIDELVRQRQEARKNKNFAEADRLRDKLNELGIILEDTKEGLRWKRK</sequence>
<evidence type="ECO:0000256" key="6">
    <source>
        <dbReference type="ARBA" id="ARBA00022723"/>
    </source>
</evidence>
<dbReference type="FunFam" id="3.40.50.620:FF:000130">
    <property type="entry name" value="Cysteine--tRNA ligase"/>
    <property type="match status" value="1"/>
</dbReference>
<dbReference type="GO" id="GO:0005524">
    <property type="term" value="F:ATP binding"/>
    <property type="evidence" value="ECO:0007669"/>
    <property type="project" value="UniProtKB-UniRule"/>
</dbReference>
<dbReference type="Pfam" id="PF01406">
    <property type="entry name" value="tRNA-synt_1e"/>
    <property type="match status" value="1"/>
</dbReference>
<evidence type="ECO:0000256" key="10">
    <source>
        <dbReference type="ARBA" id="ARBA00022917"/>
    </source>
</evidence>
<evidence type="ECO:0000256" key="8">
    <source>
        <dbReference type="ARBA" id="ARBA00022833"/>
    </source>
</evidence>
<evidence type="ECO:0000256" key="14">
    <source>
        <dbReference type="SAM" id="Coils"/>
    </source>
</evidence>
<keyword evidence="9 13" id="KW-0067">ATP-binding</keyword>
<keyword evidence="14" id="KW-0175">Coiled coil</keyword>
<keyword evidence="5 13" id="KW-0436">Ligase</keyword>
<dbReference type="InterPro" id="IPR001943">
    <property type="entry name" value="UVR_dom"/>
</dbReference>
<evidence type="ECO:0000256" key="1">
    <source>
        <dbReference type="ARBA" id="ARBA00004496"/>
    </source>
</evidence>
<dbReference type="HAMAP" id="MF_00041">
    <property type="entry name" value="Cys_tRNA_synth"/>
    <property type="match status" value="1"/>
</dbReference>
<dbReference type="GO" id="GO:0006423">
    <property type="term" value="P:cysteinyl-tRNA aminoacylation"/>
    <property type="evidence" value="ECO:0007669"/>
    <property type="project" value="UniProtKB-UniRule"/>
</dbReference>
<protein>
    <recommendedName>
        <fullName evidence="13">Cysteine--tRNA ligase</fullName>
        <ecNumber evidence="13">6.1.1.16</ecNumber>
    </recommendedName>
    <alternativeName>
        <fullName evidence="13">Cysteinyl-tRNA synthetase</fullName>
        <shortName evidence="13">CysRS</shortName>
    </alternativeName>
</protein>
<proteinExistence type="inferred from homology"/>
<gene>
    <name evidence="13" type="primary">cysS</name>
    <name evidence="16" type="ORF">CH365_01800</name>
</gene>
<comment type="similarity">
    <text evidence="2 13">Belongs to the class-I aminoacyl-tRNA synthetase family.</text>
</comment>
<feature type="domain" description="UVR" evidence="15">
    <location>
        <begin position="423"/>
        <end position="458"/>
    </location>
</feature>
<dbReference type="PANTHER" id="PTHR10890:SF3">
    <property type="entry name" value="CYSTEINE--TRNA LIGASE, CYTOPLASMIC"/>
    <property type="match status" value="1"/>
</dbReference>
<feature type="binding site" evidence="13">
    <location>
        <position position="237"/>
    </location>
    <ligand>
        <name>Zn(2+)</name>
        <dbReference type="ChEBI" id="CHEBI:29105"/>
    </ligand>
</feature>
<dbReference type="EC" id="6.1.1.16" evidence="13"/>
<dbReference type="PRINTS" id="PR00983">
    <property type="entry name" value="TRNASYNTHCYS"/>
</dbReference>
<dbReference type="NCBIfam" id="TIGR00435">
    <property type="entry name" value="cysS"/>
    <property type="match status" value="1"/>
</dbReference>
<reference evidence="16 17" key="1">
    <citation type="submission" date="2017-07" db="EMBL/GenBank/DDBJ databases">
        <title>Leptospira spp. isolated from tropical soils.</title>
        <authorList>
            <person name="Thibeaux R."/>
            <person name="Iraola G."/>
            <person name="Ferres I."/>
            <person name="Bierque E."/>
            <person name="Girault D."/>
            <person name="Soupe-Gilbert M.-E."/>
            <person name="Picardeau M."/>
            <person name="Goarant C."/>
        </authorList>
    </citation>
    <scope>NUCLEOTIDE SEQUENCE [LARGE SCALE GENOMIC DNA]</scope>
    <source>
        <strain evidence="16 17">ES4-C-A1</strain>
    </source>
</reference>
<dbReference type="AlphaFoldDB" id="A0A2N0A443"/>
<dbReference type="InterPro" id="IPR056411">
    <property type="entry name" value="CysS_C"/>
</dbReference>
<evidence type="ECO:0000313" key="17">
    <source>
        <dbReference type="Proteomes" id="UP000231843"/>
    </source>
</evidence>
<dbReference type="InterPro" id="IPR014729">
    <property type="entry name" value="Rossmann-like_a/b/a_fold"/>
</dbReference>
<feature type="binding site" evidence="13">
    <location>
        <position position="212"/>
    </location>
    <ligand>
        <name>Zn(2+)</name>
        <dbReference type="ChEBI" id="CHEBI:29105"/>
    </ligand>
</feature>
<accession>A0A2N0A443</accession>
<dbReference type="InterPro" id="IPR015803">
    <property type="entry name" value="Cys-tRNA-ligase"/>
</dbReference>
<dbReference type="PANTHER" id="PTHR10890">
    <property type="entry name" value="CYSTEINYL-TRNA SYNTHETASE"/>
    <property type="match status" value="1"/>
</dbReference>
<dbReference type="InterPro" id="IPR024909">
    <property type="entry name" value="Cys-tRNA/MSH_ligase"/>
</dbReference>
<keyword evidence="6 13" id="KW-0479">Metal-binding</keyword>
<comment type="caution">
    <text evidence="16">The sequence shown here is derived from an EMBL/GenBank/DDBJ whole genome shotgun (WGS) entry which is preliminary data.</text>
</comment>
<organism evidence="16 17">
    <name type="scientific">Leptospira neocaledonica</name>
    <dbReference type="NCBI Taxonomy" id="2023192"/>
    <lineage>
        <taxon>Bacteria</taxon>
        <taxon>Pseudomonadati</taxon>
        <taxon>Spirochaetota</taxon>
        <taxon>Spirochaetia</taxon>
        <taxon>Leptospirales</taxon>
        <taxon>Leptospiraceae</taxon>
        <taxon>Leptospira</taxon>
    </lineage>
</organism>
<dbReference type="InterPro" id="IPR032678">
    <property type="entry name" value="tRNA-synt_1_cat_dom"/>
</dbReference>
<dbReference type="Gene3D" id="3.40.50.620">
    <property type="entry name" value="HUPs"/>
    <property type="match status" value="1"/>
</dbReference>
<feature type="short sequence motif" description="'HIGH' region" evidence="13">
    <location>
        <begin position="32"/>
        <end position="42"/>
    </location>
</feature>
<dbReference type="Pfam" id="PF23493">
    <property type="entry name" value="CysS_C"/>
    <property type="match status" value="1"/>
</dbReference>
<dbReference type="SMART" id="SM00840">
    <property type="entry name" value="DALR_2"/>
    <property type="match status" value="1"/>
</dbReference>
<dbReference type="OrthoDB" id="9815130at2"/>
<feature type="binding site" evidence="13">
    <location>
        <position position="273"/>
    </location>
    <ligand>
        <name>ATP</name>
        <dbReference type="ChEBI" id="CHEBI:30616"/>
    </ligand>
</feature>
<name>A0A2N0A443_9LEPT</name>
<evidence type="ECO:0000256" key="9">
    <source>
        <dbReference type="ARBA" id="ARBA00022840"/>
    </source>
</evidence>
<evidence type="ECO:0000256" key="13">
    <source>
        <dbReference type="HAMAP-Rule" id="MF_00041"/>
    </source>
</evidence>
<dbReference type="SUPFAM" id="SSF47323">
    <property type="entry name" value="Anticodon-binding domain of a subclass of class I aminoacyl-tRNA synthetases"/>
    <property type="match status" value="1"/>
</dbReference>
<keyword evidence="10 13" id="KW-0648">Protein biosynthesis</keyword>
<dbReference type="GO" id="GO:0005829">
    <property type="term" value="C:cytosol"/>
    <property type="evidence" value="ECO:0007669"/>
    <property type="project" value="TreeGrafter"/>
</dbReference>
<dbReference type="GO" id="GO:0004817">
    <property type="term" value="F:cysteine-tRNA ligase activity"/>
    <property type="evidence" value="ECO:0007669"/>
    <property type="project" value="UniProtKB-UniRule"/>
</dbReference>
<dbReference type="Gene3D" id="1.20.120.1910">
    <property type="entry name" value="Cysteine-tRNA ligase, C-terminal anti-codon recognition domain"/>
    <property type="match status" value="1"/>
</dbReference>
<keyword evidence="17" id="KW-1185">Reference proteome</keyword>
<evidence type="ECO:0000256" key="11">
    <source>
        <dbReference type="ARBA" id="ARBA00023146"/>
    </source>
</evidence>
<evidence type="ECO:0000259" key="15">
    <source>
        <dbReference type="PROSITE" id="PS50151"/>
    </source>
</evidence>
<dbReference type="GO" id="GO:0008270">
    <property type="term" value="F:zinc ion binding"/>
    <property type="evidence" value="ECO:0007669"/>
    <property type="project" value="UniProtKB-UniRule"/>
</dbReference>